<dbReference type="STRING" id="1715989.NITINOP_2857"/>
<dbReference type="EMBL" id="LN885086">
    <property type="protein sequence ID" value="CUQ67829.1"/>
    <property type="molecule type" value="Genomic_DNA"/>
</dbReference>
<dbReference type="AlphaFoldDB" id="A0A0S4KUR8"/>
<gene>
    <name evidence="1" type="ORF">NITINOP_2857</name>
</gene>
<proteinExistence type="predicted"/>
<sequence>MTRPFMESDVEQAALAWLKTSGWPVAHGPDISPSGNTLTLALSQREREHYGEVVLAQRLRDALPPTLVSGKLRATEAINVPEAQRL</sequence>
<dbReference type="Proteomes" id="UP000066284">
    <property type="component" value="Chromosome 1"/>
</dbReference>
<evidence type="ECO:0000313" key="2">
    <source>
        <dbReference type="Proteomes" id="UP000066284"/>
    </source>
</evidence>
<organism evidence="1 2">
    <name type="scientific">Candidatus Nitrospira inopinata</name>
    <dbReference type="NCBI Taxonomy" id="1715989"/>
    <lineage>
        <taxon>Bacteria</taxon>
        <taxon>Pseudomonadati</taxon>
        <taxon>Nitrospirota</taxon>
        <taxon>Nitrospiria</taxon>
        <taxon>Nitrospirales</taxon>
        <taxon>Nitrospiraceae</taxon>
        <taxon>Nitrospira</taxon>
    </lineage>
</organism>
<name>A0A0S4KUR8_9BACT</name>
<protein>
    <submittedName>
        <fullName evidence="1">Uncharacterized protein</fullName>
    </submittedName>
</protein>
<reference evidence="2" key="1">
    <citation type="submission" date="2015-09" db="EMBL/GenBank/DDBJ databases">
        <authorList>
            <person name="Daims H."/>
        </authorList>
    </citation>
    <scope>NUCLEOTIDE SEQUENCE [LARGE SCALE GENOMIC DNA]</scope>
</reference>
<dbReference type="RefSeq" id="WP_062486740.1">
    <property type="nucleotide sequence ID" value="NZ_LN885086.1"/>
</dbReference>
<accession>A0A0S4KUR8</accession>
<dbReference type="KEGG" id="nio:NITINOP_2857"/>
<keyword evidence="2" id="KW-1185">Reference proteome</keyword>
<dbReference type="OrthoDB" id="9758243at2"/>
<evidence type="ECO:0000313" key="1">
    <source>
        <dbReference type="EMBL" id="CUQ67829.1"/>
    </source>
</evidence>